<feature type="transmembrane region" description="Helical" evidence="6">
    <location>
        <begin position="364"/>
        <end position="382"/>
    </location>
</feature>
<name>A0A5S4FBV6_9ACTN</name>
<dbReference type="Pfam" id="PF07690">
    <property type="entry name" value="MFS_1"/>
    <property type="match status" value="1"/>
</dbReference>
<evidence type="ECO:0000256" key="2">
    <source>
        <dbReference type="ARBA" id="ARBA00022475"/>
    </source>
</evidence>
<dbReference type="RefSeq" id="WP_138698057.1">
    <property type="nucleotide sequence ID" value="NZ_JBHSAZ010000025.1"/>
</dbReference>
<dbReference type="OrthoDB" id="4541936at2"/>
<feature type="transmembrane region" description="Helical" evidence="6">
    <location>
        <begin position="324"/>
        <end position="343"/>
    </location>
</feature>
<sequence length="432" mass="44837">MTDGHAVSGSPLSSPLYRVYLAGQAVSRLGDGVVSVTFAFAALAVAPDGRGIPMVLLALWISRFVFIAHGGSLPDRIGRLPVMFGADVVRLAAQLFPAITFATGHAQLWHLVASAAIYGAAAAFFTPGAVGLLPDLVHPTQLQKANSWLDVAGDTGRLAGPALASLLVVVGDVPLALFFDAATFAVSLVSLAWLRRLMPAHGDPEPAGADDDAGDGRKEPVRFLDAVRIMPRLPLVLGAILLWLPVQIGLASVSVLGPITVQDRFGSIEQWGVIVTFLAAGGLLGALVSGHVRVEWRGVLTIVLLVVSMPVQLLALAYGRHMMVVAGALFLAGLASGVAGVVFDTMVQLTVPKAMLSRVGSFETTMTTAMVPLGFVIALPLANLVGRTAYLAGLAGVIVATAGAVLVWALPRSGLRDPHIKDSSDDLAGRNA</sequence>
<keyword evidence="8" id="KW-1185">Reference proteome</keyword>
<keyword evidence="2" id="KW-1003">Cell membrane</keyword>
<feature type="transmembrane region" description="Helical" evidence="6">
    <location>
        <begin position="299"/>
        <end position="318"/>
    </location>
</feature>
<evidence type="ECO:0000256" key="3">
    <source>
        <dbReference type="ARBA" id="ARBA00022692"/>
    </source>
</evidence>
<evidence type="ECO:0000313" key="7">
    <source>
        <dbReference type="EMBL" id="TMR15055.1"/>
    </source>
</evidence>
<keyword evidence="4 6" id="KW-1133">Transmembrane helix</keyword>
<organism evidence="7 8">
    <name type="scientific">Nonomuraea zeae</name>
    <dbReference type="NCBI Taxonomy" id="1642303"/>
    <lineage>
        <taxon>Bacteria</taxon>
        <taxon>Bacillati</taxon>
        <taxon>Actinomycetota</taxon>
        <taxon>Actinomycetes</taxon>
        <taxon>Streptosporangiales</taxon>
        <taxon>Streptosporangiaceae</taxon>
        <taxon>Nonomuraea</taxon>
    </lineage>
</organism>
<dbReference type="InterPro" id="IPR011701">
    <property type="entry name" value="MFS"/>
</dbReference>
<proteinExistence type="predicted"/>
<dbReference type="PANTHER" id="PTHR23513:SF11">
    <property type="entry name" value="STAPHYLOFERRIN A TRANSPORTER"/>
    <property type="match status" value="1"/>
</dbReference>
<evidence type="ECO:0000256" key="1">
    <source>
        <dbReference type="ARBA" id="ARBA00004651"/>
    </source>
</evidence>
<dbReference type="CDD" id="cd06173">
    <property type="entry name" value="MFS_MefA_like"/>
    <property type="match status" value="1"/>
</dbReference>
<keyword evidence="3 6" id="KW-0812">Transmembrane</keyword>
<keyword evidence="5 6" id="KW-0472">Membrane</keyword>
<protein>
    <submittedName>
        <fullName evidence="7">MFS transporter</fullName>
    </submittedName>
</protein>
<feature type="transmembrane region" description="Helical" evidence="6">
    <location>
        <begin position="388"/>
        <end position="410"/>
    </location>
</feature>
<evidence type="ECO:0000313" key="8">
    <source>
        <dbReference type="Proteomes" id="UP000306628"/>
    </source>
</evidence>
<accession>A0A5S4FBV6</accession>
<comment type="subcellular location">
    <subcellularLocation>
        <location evidence="1">Cell membrane</location>
        <topology evidence="1">Multi-pass membrane protein</topology>
    </subcellularLocation>
</comment>
<evidence type="ECO:0000256" key="5">
    <source>
        <dbReference type="ARBA" id="ARBA00023136"/>
    </source>
</evidence>
<reference evidence="7 8" key="1">
    <citation type="submission" date="2019-05" db="EMBL/GenBank/DDBJ databases">
        <title>Draft genome sequence of Nonomuraea zeae DSM 100528.</title>
        <authorList>
            <person name="Saricaoglu S."/>
            <person name="Isik K."/>
        </authorList>
    </citation>
    <scope>NUCLEOTIDE SEQUENCE [LARGE SCALE GENOMIC DNA]</scope>
    <source>
        <strain evidence="7 8">DSM 100528</strain>
    </source>
</reference>
<feature type="transmembrane region" description="Helical" evidence="6">
    <location>
        <begin position="175"/>
        <end position="194"/>
    </location>
</feature>
<dbReference type="PANTHER" id="PTHR23513">
    <property type="entry name" value="INTEGRAL MEMBRANE EFFLUX PROTEIN-RELATED"/>
    <property type="match status" value="1"/>
</dbReference>
<feature type="transmembrane region" description="Helical" evidence="6">
    <location>
        <begin position="108"/>
        <end position="130"/>
    </location>
</feature>
<feature type="transmembrane region" description="Helical" evidence="6">
    <location>
        <begin position="235"/>
        <end position="259"/>
    </location>
</feature>
<dbReference type="Gene3D" id="1.20.1250.20">
    <property type="entry name" value="MFS general substrate transporter like domains"/>
    <property type="match status" value="1"/>
</dbReference>
<feature type="transmembrane region" description="Helical" evidence="6">
    <location>
        <begin position="271"/>
        <end position="292"/>
    </location>
</feature>
<gene>
    <name evidence="7" type="ORF">ETD85_56320</name>
</gene>
<comment type="caution">
    <text evidence="7">The sequence shown here is derived from an EMBL/GenBank/DDBJ whole genome shotgun (WGS) entry which is preliminary data.</text>
</comment>
<feature type="transmembrane region" description="Helical" evidence="6">
    <location>
        <begin position="52"/>
        <end position="71"/>
    </location>
</feature>
<dbReference type="Proteomes" id="UP000306628">
    <property type="component" value="Unassembled WGS sequence"/>
</dbReference>
<evidence type="ECO:0000256" key="6">
    <source>
        <dbReference type="SAM" id="Phobius"/>
    </source>
</evidence>
<dbReference type="InterPro" id="IPR036259">
    <property type="entry name" value="MFS_trans_sf"/>
</dbReference>
<dbReference type="SUPFAM" id="SSF103473">
    <property type="entry name" value="MFS general substrate transporter"/>
    <property type="match status" value="1"/>
</dbReference>
<dbReference type="AlphaFoldDB" id="A0A5S4FBV6"/>
<dbReference type="EMBL" id="VCKX01000398">
    <property type="protein sequence ID" value="TMR15055.1"/>
    <property type="molecule type" value="Genomic_DNA"/>
</dbReference>
<dbReference type="GO" id="GO:0022857">
    <property type="term" value="F:transmembrane transporter activity"/>
    <property type="evidence" value="ECO:0007669"/>
    <property type="project" value="InterPro"/>
</dbReference>
<dbReference type="GO" id="GO:0005886">
    <property type="term" value="C:plasma membrane"/>
    <property type="evidence" value="ECO:0007669"/>
    <property type="project" value="UniProtKB-SubCell"/>
</dbReference>
<evidence type="ECO:0000256" key="4">
    <source>
        <dbReference type="ARBA" id="ARBA00022989"/>
    </source>
</evidence>